<comment type="caution">
    <text evidence="2">The sequence shown here is derived from an EMBL/GenBank/DDBJ whole genome shotgun (WGS) entry which is preliminary data.</text>
</comment>
<dbReference type="Proteomes" id="UP000291572">
    <property type="component" value="Unassembled WGS sequence"/>
</dbReference>
<dbReference type="Gene3D" id="2.40.420.20">
    <property type="match status" value="1"/>
</dbReference>
<proteinExistence type="inferred from homology"/>
<evidence type="ECO:0000313" key="2">
    <source>
        <dbReference type="EMBL" id="RYM11522.1"/>
    </source>
</evidence>
<dbReference type="NCBIfam" id="TIGR01730">
    <property type="entry name" value="RND_mfp"/>
    <property type="match status" value="1"/>
</dbReference>
<dbReference type="EMBL" id="SEOO01000012">
    <property type="protein sequence ID" value="RYM11522.1"/>
    <property type="molecule type" value="Genomic_DNA"/>
</dbReference>
<dbReference type="SUPFAM" id="SSF111369">
    <property type="entry name" value="HlyD-like secretion proteins"/>
    <property type="match status" value="1"/>
</dbReference>
<evidence type="ECO:0000313" key="3">
    <source>
        <dbReference type="Proteomes" id="UP000291572"/>
    </source>
</evidence>
<accession>A0A8G1ZGG9</accession>
<comment type="similarity">
    <text evidence="1">Belongs to the membrane fusion protein (MFP) (TC 8.A.1) family.</text>
</comment>
<dbReference type="Gene3D" id="1.10.287.470">
    <property type="entry name" value="Helix hairpin bin"/>
    <property type="match status" value="1"/>
</dbReference>
<dbReference type="PANTHER" id="PTHR30469">
    <property type="entry name" value="MULTIDRUG RESISTANCE PROTEIN MDTA"/>
    <property type="match status" value="1"/>
</dbReference>
<dbReference type="PANTHER" id="PTHR30469:SF15">
    <property type="entry name" value="HLYD FAMILY OF SECRETION PROTEINS"/>
    <property type="match status" value="1"/>
</dbReference>
<sequence length="393" mass="41370">MTLPFTMSRRGWTLLAVLAPLLLLFAWVAFRSGPLAPVNVTIAQVEERSIAPAMFGIGTVEARYTQKVGPTAAGRVTMVAVDVGDIVVAGQLLAQIDPIDLDQRIDAAAGGTARSAALEQAAVAQIADANARVVLARSVAARTEELKRGGWVTDAMVDQRRQELAAAQAGLAAAQANRSAATMDRGRLGAERSALVEQRANLRLVAPHAGLVVRRAVEPGTTVVAGQAVIETIDPSQLWINVRFDQTQSAGLAAGQQVRIALRSRPDAPLSGIIERVEPMADALTEEVLAKARFTITGGLPAIGELAEVTVALPAQARSLAIPNAAVHRIDGQVGVWVVRDGDLVFAPVRLGAQNLEGWVQVLHGLTRGEDIVIHSARALSASSRFSIVDALP</sequence>
<dbReference type="AlphaFoldDB" id="A0A8G1ZGG9"/>
<dbReference type="OrthoDB" id="9791520at2"/>
<name>A0A8G1ZGG9_9SPHN</name>
<dbReference type="Gene3D" id="2.40.50.100">
    <property type="match status" value="1"/>
</dbReference>
<gene>
    <name evidence="2" type="ORF">EWH12_09170</name>
</gene>
<organism evidence="2 3">
    <name type="scientific">Sphingobium cupriresistens</name>
    <dbReference type="NCBI Taxonomy" id="1132417"/>
    <lineage>
        <taxon>Bacteria</taxon>
        <taxon>Pseudomonadati</taxon>
        <taxon>Pseudomonadota</taxon>
        <taxon>Alphaproteobacteria</taxon>
        <taxon>Sphingomonadales</taxon>
        <taxon>Sphingomonadaceae</taxon>
        <taxon>Sphingobium</taxon>
    </lineage>
</organism>
<dbReference type="Gene3D" id="2.40.30.170">
    <property type="match status" value="1"/>
</dbReference>
<dbReference type="GO" id="GO:1990281">
    <property type="term" value="C:efflux pump complex"/>
    <property type="evidence" value="ECO:0007669"/>
    <property type="project" value="TreeGrafter"/>
</dbReference>
<dbReference type="RefSeq" id="WP_129926375.1">
    <property type="nucleotide sequence ID" value="NZ_SEOO01000012.1"/>
</dbReference>
<reference evidence="2 3" key="1">
    <citation type="submission" date="2019-02" db="EMBL/GenBank/DDBJ databases">
        <authorList>
            <person name="Feng G."/>
        </authorList>
    </citation>
    <scope>NUCLEOTIDE SEQUENCE [LARGE SCALE GENOMIC DNA]</scope>
    <source>
        <strain evidence="2 3">CCTCC AB 2011146</strain>
    </source>
</reference>
<dbReference type="GO" id="GO:0015562">
    <property type="term" value="F:efflux transmembrane transporter activity"/>
    <property type="evidence" value="ECO:0007669"/>
    <property type="project" value="TreeGrafter"/>
</dbReference>
<evidence type="ECO:0000256" key="1">
    <source>
        <dbReference type="ARBA" id="ARBA00009477"/>
    </source>
</evidence>
<protein>
    <submittedName>
        <fullName evidence="2">Efflux RND transporter periplasmic adaptor subunit</fullName>
    </submittedName>
</protein>
<dbReference type="InterPro" id="IPR006143">
    <property type="entry name" value="RND_pump_MFP"/>
</dbReference>